<organism evidence="2 3">
    <name type="scientific">Enteractinococcus helveticum</name>
    <dbReference type="NCBI Taxonomy" id="1837282"/>
    <lineage>
        <taxon>Bacteria</taxon>
        <taxon>Bacillati</taxon>
        <taxon>Actinomycetota</taxon>
        <taxon>Actinomycetes</taxon>
        <taxon>Micrococcales</taxon>
        <taxon>Micrococcaceae</taxon>
    </lineage>
</organism>
<dbReference type="AlphaFoldDB" id="A0A921FLZ5"/>
<evidence type="ECO:0000313" key="3">
    <source>
        <dbReference type="Proteomes" id="UP000703315"/>
    </source>
</evidence>
<reference evidence="2" key="1">
    <citation type="journal article" date="2021" name="PeerJ">
        <title>Extensive microbial diversity within the chicken gut microbiome revealed by metagenomics and culture.</title>
        <authorList>
            <person name="Gilroy R."/>
            <person name="Ravi A."/>
            <person name="Getino M."/>
            <person name="Pursley I."/>
            <person name="Horton D.L."/>
            <person name="Alikhan N.F."/>
            <person name="Baker D."/>
            <person name="Gharbi K."/>
            <person name="Hall N."/>
            <person name="Watson M."/>
            <person name="Adriaenssens E.M."/>
            <person name="Foster-Nyarko E."/>
            <person name="Jarju S."/>
            <person name="Secka A."/>
            <person name="Antonio M."/>
            <person name="Oren A."/>
            <person name="Chaudhuri R.R."/>
            <person name="La Ragione R."/>
            <person name="Hildebrand F."/>
            <person name="Pallen M.J."/>
        </authorList>
    </citation>
    <scope>NUCLEOTIDE SEQUENCE</scope>
    <source>
        <strain evidence="2">ChiHjej13B12-14962</strain>
    </source>
</reference>
<feature type="compositionally biased region" description="Acidic residues" evidence="1">
    <location>
        <begin position="46"/>
        <end position="55"/>
    </location>
</feature>
<evidence type="ECO:0000256" key="1">
    <source>
        <dbReference type="SAM" id="MobiDB-lite"/>
    </source>
</evidence>
<dbReference type="PROSITE" id="PS51257">
    <property type="entry name" value="PROKAR_LIPOPROTEIN"/>
    <property type="match status" value="1"/>
</dbReference>
<reference evidence="2" key="2">
    <citation type="submission" date="2021-09" db="EMBL/GenBank/DDBJ databases">
        <authorList>
            <person name="Gilroy R."/>
        </authorList>
    </citation>
    <scope>NUCLEOTIDE SEQUENCE</scope>
    <source>
        <strain evidence="2">ChiHjej13B12-14962</strain>
    </source>
</reference>
<proteinExistence type="predicted"/>
<dbReference type="EMBL" id="DYXC01000079">
    <property type="protein sequence ID" value="HJF14640.1"/>
    <property type="molecule type" value="Genomic_DNA"/>
</dbReference>
<feature type="compositionally biased region" description="Low complexity" evidence="1">
    <location>
        <begin position="36"/>
        <end position="45"/>
    </location>
</feature>
<evidence type="ECO:0000313" key="2">
    <source>
        <dbReference type="EMBL" id="HJF14640.1"/>
    </source>
</evidence>
<dbReference type="Proteomes" id="UP000703315">
    <property type="component" value="Unassembled WGS sequence"/>
</dbReference>
<protein>
    <recommendedName>
        <fullName evidence="4">Lipoprotein</fullName>
    </recommendedName>
</protein>
<feature type="region of interest" description="Disordered" evidence="1">
    <location>
        <begin position="26"/>
        <end position="62"/>
    </location>
</feature>
<name>A0A921FLZ5_9MICC</name>
<sequence>MADKHYIGLTMLGVVLLTACGTTQEQASETSEAQPQQEHSTTAAAEAEDSSDDQQQDAPDATRDLADAVETISYPMQGYDGEITMGIFPPEVQGETMLVSVVFQPEFSDDSADDVRFADLHGTSGLSVLMPVVSDRQNFTAYHVPRMSTSDFAQGSGWTGGSVGDGTWASAIGDVKVQSGAQYLHWAYFPAPVDDIDTVDIAVIPGVQEFRDVEIDWGATEPGAGEEAAQDDA</sequence>
<accession>A0A921FLZ5</accession>
<comment type="caution">
    <text evidence="2">The sequence shown here is derived from an EMBL/GenBank/DDBJ whole genome shotgun (WGS) entry which is preliminary data.</text>
</comment>
<dbReference type="RefSeq" id="WP_303905269.1">
    <property type="nucleotide sequence ID" value="NZ_DYXC01000079.1"/>
</dbReference>
<feature type="compositionally biased region" description="Polar residues" evidence="1">
    <location>
        <begin position="26"/>
        <end position="35"/>
    </location>
</feature>
<gene>
    <name evidence="2" type="ORF">K8V32_07515</name>
</gene>
<evidence type="ECO:0008006" key="4">
    <source>
        <dbReference type="Google" id="ProtNLM"/>
    </source>
</evidence>